<dbReference type="RefSeq" id="XP_013758584.1">
    <property type="nucleotide sequence ID" value="XM_013903130.1"/>
</dbReference>
<feature type="coiled-coil region" evidence="1">
    <location>
        <begin position="681"/>
        <end position="771"/>
    </location>
</feature>
<reference evidence="3 4" key="1">
    <citation type="submission" date="2010-05" db="EMBL/GenBank/DDBJ databases">
        <title>The Genome Sequence of Thecamonas trahens ATCC 50062.</title>
        <authorList>
            <consortium name="The Broad Institute Genome Sequencing Platform"/>
            <person name="Russ C."/>
            <person name="Cuomo C."/>
            <person name="Shea T."/>
            <person name="Young S.K."/>
            <person name="Zeng Q."/>
            <person name="Koehrsen M."/>
            <person name="Haas B."/>
            <person name="Borodovsky M."/>
            <person name="Guigo R."/>
            <person name="Alvarado L."/>
            <person name="Berlin A."/>
            <person name="Bochicchio J."/>
            <person name="Borenstein D."/>
            <person name="Chapman S."/>
            <person name="Chen Z."/>
            <person name="Freedman E."/>
            <person name="Gellesch M."/>
            <person name="Goldberg J."/>
            <person name="Griggs A."/>
            <person name="Gujja S."/>
            <person name="Heilman E."/>
            <person name="Heiman D."/>
            <person name="Hepburn T."/>
            <person name="Howarth C."/>
            <person name="Jen D."/>
            <person name="Larson L."/>
            <person name="Mehta T."/>
            <person name="Park D."/>
            <person name="Pearson M."/>
            <person name="Roberts A."/>
            <person name="Saif S."/>
            <person name="Shenoy N."/>
            <person name="Sisk P."/>
            <person name="Stolte C."/>
            <person name="Sykes S."/>
            <person name="Thomson T."/>
            <person name="Walk T."/>
            <person name="White J."/>
            <person name="Yandava C."/>
            <person name="Burger G."/>
            <person name="Gray M.W."/>
            <person name="Holland P.W.H."/>
            <person name="King N."/>
            <person name="Lang F.B.F."/>
            <person name="Roger A.J."/>
            <person name="Ruiz-Trillo I."/>
            <person name="Lander E."/>
            <person name="Nusbaum C."/>
        </authorList>
    </citation>
    <scope>NUCLEOTIDE SEQUENCE [LARGE SCALE GENOMIC DNA]</scope>
    <source>
        <strain evidence="3 4">ATCC 50062</strain>
    </source>
</reference>
<keyword evidence="4" id="KW-1185">Reference proteome</keyword>
<dbReference type="EMBL" id="GL349451">
    <property type="protein sequence ID" value="KNC48472.1"/>
    <property type="molecule type" value="Genomic_DNA"/>
</dbReference>
<keyword evidence="1" id="KW-0175">Coiled coil</keyword>
<organism evidence="3 4">
    <name type="scientific">Thecamonas trahens ATCC 50062</name>
    <dbReference type="NCBI Taxonomy" id="461836"/>
    <lineage>
        <taxon>Eukaryota</taxon>
        <taxon>Apusozoa</taxon>
        <taxon>Apusomonadida</taxon>
        <taxon>Apusomonadidae</taxon>
        <taxon>Thecamonas</taxon>
    </lineage>
</organism>
<evidence type="ECO:0000313" key="3">
    <source>
        <dbReference type="EMBL" id="KNC48472.1"/>
    </source>
</evidence>
<proteinExistence type="predicted"/>
<dbReference type="AlphaFoldDB" id="A0A0L0D7W1"/>
<gene>
    <name evidence="3" type="ORF">AMSG_04920</name>
</gene>
<feature type="coiled-coil region" evidence="1">
    <location>
        <begin position="453"/>
        <end position="526"/>
    </location>
</feature>
<feature type="coiled-coil region" evidence="1">
    <location>
        <begin position="798"/>
        <end position="832"/>
    </location>
</feature>
<feature type="coiled-coil region" evidence="1">
    <location>
        <begin position="339"/>
        <end position="414"/>
    </location>
</feature>
<name>A0A0L0D7W1_THETB</name>
<evidence type="ECO:0000313" key="4">
    <source>
        <dbReference type="Proteomes" id="UP000054408"/>
    </source>
</evidence>
<evidence type="ECO:0000256" key="1">
    <source>
        <dbReference type="SAM" id="Coils"/>
    </source>
</evidence>
<dbReference type="Proteomes" id="UP000054408">
    <property type="component" value="Unassembled WGS sequence"/>
</dbReference>
<sequence>MARVRAEAEAAEAAAAEAQARDAAVAAAAAEATANARVVSANVAAEAAAAIAVAAEEIAAEADDAETYKAAALIESIAEDEAASAVQDEVTAVTEASSAAEARALAQQLVEEAAAELELAVAEAAAAAAAHELATAEAEAAKASAAARAHAEAAAAAEAAAKAEAETEAEAEAEWAAAPKRSPETEKVAIRVVSSDSAEAIDLLPPQGREPFVSFVPGHSRLLASMHTHDELTGAHPDSNYERVVLKGTLSQRHARALQLLDDARADVRSLAGELMHLKARELSRAKLLRMGLTPADIESSIYGPAMRNDGSLLTVEALMVQEIEDWRAKIEADVAAMKASFEARKKRLSSANARLRKELHRAQRSAELTAREPSPSAALYSARDKLRANAITIQALRAKLDAGRAQYESLTLEAAELHARERERSAAWINKERQLRLEFETSERGIKLLTRLKTYSQTISDLREKLAAERAKVESAEARTAEVEAERDAKQAELGRVQAEAEAAAAAAEAAEARLHNDVANARAEMSDTSKQLARAHATIKALEGSFEEAATKFARQEGQLREVHAAETASLLAKYEKTKEILKGKVAKAKLVASSQQQRAETAEAKVAKLSRKLQATHVQMSQELESSRVERETVEEAAQARELELLEQLNELRHSQALTHSTSLDQLRDLEVSIQETQRKANHRVAFLEQELEKAAATAEASKVATAAAERRAEMAEAQRAALEKALKDEKVKLAEEIRLTGELQDQVASLEQERLALKRNIMAAETADMGQDEKDAIMEVVHKNEHIKSLEDVVASQRAELNLASVEKQALEVELSAARQTLKRYEELGLDRPSGRRHKSPEVSQAPEAVAMAALEPAAAEAAPAAAPKSETIQFEMSSDDDDGDGDGFAAQALKSVGLAAMAEESGSSGGGGYNPIASLGGRDAYALTSSDGELDLPGT</sequence>
<evidence type="ECO:0000256" key="2">
    <source>
        <dbReference type="SAM" id="MobiDB-lite"/>
    </source>
</evidence>
<accession>A0A0L0D7W1</accession>
<protein>
    <submittedName>
        <fullName evidence="3">Uncharacterized protein</fullName>
    </submittedName>
</protein>
<feature type="coiled-coil region" evidence="1">
    <location>
        <begin position="595"/>
        <end position="622"/>
    </location>
</feature>
<feature type="region of interest" description="Disordered" evidence="2">
    <location>
        <begin position="158"/>
        <end position="186"/>
    </location>
</feature>
<dbReference type="STRING" id="461836.A0A0L0D7W1"/>
<dbReference type="GeneID" id="25564434"/>